<dbReference type="InterPro" id="IPR052710">
    <property type="entry name" value="CAAX_protease"/>
</dbReference>
<feature type="transmembrane region" description="Helical" evidence="1">
    <location>
        <begin position="106"/>
        <end position="130"/>
    </location>
</feature>
<accession>A8S5V3</accession>
<evidence type="ECO:0000259" key="2">
    <source>
        <dbReference type="Pfam" id="PF02517"/>
    </source>
</evidence>
<dbReference type="Pfam" id="PF02517">
    <property type="entry name" value="Rce1-like"/>
    <property type="match status" value="1"/>
</dbReference>
<sequence>MTGETGMDNKTLTWQQRVWKWIGDFVYGIRPLLLYLLLPPAISAFGLFIAGLKEHIEFFLWRSGQFYRTLGLILVFYLMRRKCRKREVSIWDETTLYWRGVNAKKLLLLMGAGAGLNLFMSAALTVIPFPDFLIGPYHEMTYEVFGKVDKILAILSVMFLAPLVEELIFRGYVLNRFLRRFESQTFAVLLCTGIFAACHVTPLWVAYGLFMGLLLAHVSIVEDNIIYAVALHMGYNIMTLPVWFANESQQISMVLFASPALIGVYGVIGISVAVLCLRQYPLDIRQLAEYFPRIKRKGER</sequence>
<dbReference type="PANTHER" id="PTHR36435:SF1">
    <property type="entry name" value="CAAX AMINO TERMINAL PROTEASE FAMILY PROTEIN"/>
    <property type="match status" value="1"/>
</dbReference>
<reference evidence="3 4" key="2">
    <citation type="submission" date="2007-09" db="EMBL/GenBank/DDBJ databases">
        <title>Draft genome sequence of Clostridium bolteae (ATCC BAA-613).</title>
        <authorList>
            <person name="Sudarsanam P."/>
            <person name="Ley R."/>
            <person name="Guruge J."/>
            <person name="Turnbaugh P.J."/>
            <person name="Mahowald M."/>
            <person name="Liep D."/>
            <person name="Gordon J."/>
        </authorList>
    </citation>
    <scope>NUCLEOTIDE SEQUENCE [LARGE SCALE GENOMIC DNA]</scope>
    <source>
        <strain evidence="4">ATCC BAA-613 / DSM 15670 / CCUG 46953 / JCM 12243 / WAL 16351</strain>
    </source>
</reference>
<feature type="transmembrane region" description="Helical" evidence="1">
    <location>
        <begin position="150"/>
        <end position="173"/>
    </location>
</feature>
<dbReference type="AlphaFoldDB" id="A8S5V3"/>
<comment type="caution">
    <text evidence="3">The sequence shown here is derived from an EMBL/GenBank/DDBJ whole genome shotgun (WGS) entry which is preliminary data.</text>
</comment>
<feature type="transmembrane region" description="Helical" evidence="1">
    <location>
        <begin position="251"/>
        <end position="275"/>
    </location>
</feature>
<dbReference type="GO" id="GO:0004175">
    <property type="term" value="F:endopeptidase activity"/>
    <property type="evidence" value="ECO:0007669"/>
    <property type="project" value="UniProtKB-ARBA"/>
</dbReference>
<feature type="transmembrane region" description="Helical" evidence="1">
    <location>
        <begin position="58"/>
        <end position="79"/>
    </location>
</feature>
<evidence type="ECO:0000313" key="4">
    <source>
        <dbReference type="Proteomes" id="UP000005396"/>
    </source>
</evidence>
<feature type="transmembrane region" description="Helical" evidence="1">
    <location>
        <begin position="32"/>
        <end position="52"/>
    </location>
</feature>
<dbReference type="GO" id="GO:0080120">
    <property type="term" value="P:CAAX-box protein maturation"/>
    <property type="evidence" value="ECO:0007669"/>
    <property type="project" value="UniProtKB-ARBA"/>
</dbReference>
<reference evidence="3 4" key="1">
    <citation type="submission" date="2007-08" db="EMBL/GenBank/DDBJ databases">
        <authorList>
            <person name="Fulton L."/>
            <person name="Clifton S."/>
            <person name="Fulton B."/>
            <person name="Xu J."/>
            <person name="Minx P."/>
            <person name="Pepin K.H."/>
            <person name="Johnson M."/>
            <person name="Thiruvilangam P."/>
            <person name="Bhonagiri V."/>
            <person name="Nash W.E."/>
            <person name="Mardis E.R."/>
            <person name="Wilson R.K."/>
        </authorList>
    </citation>
    <scope>NUCLEOTIDE SEQUENCE [LARGE SCALE GENOMIC DNA]</scope>
    <source>
        <strain evidence="4">ATCC BAA-613 / DSM 15670 / CCUG 46953 / JCM 12243 / WAL 16351</strain>
    </source>
</reference>
<feature type="transmembrane region" description="Helical" evidence="1">
    <location>
        <begin position="225"/>
        <end position="244"/>
    </location>
</feature>
<dbReference type="PaxDb" id="411902-CLOBOL_07328"/>
<dbReference type="PANTHER" id="PTHR36435">
    <property type="entry name" value="SLR1288 PROTEIN"/>
    <property type="match status" value="1"/>
</dbReference>
<organism evidence="3 4">
    <name type="scientific">Enterocloster bolteae (strain ATCC BAA-613 / DSM 15670 / CCUG 46953 / JCM 12243 / WAL 16351)</name>
    <name type="common">Clostridium bolteae</name>
    <dbReference type="NCBI Taxonomy" id="411902"/>
    <lineage>
        <taxon>Bacteria</taxon>
        <taxon>Bacillati</taxon>
        <taxon>Bacillota</taxon>
        <taxon>Clostridia</taxon>
        <taxon>Lachnospirales</taxon>
        <taxon>Lachnospiraceae</taxon>
        <taxon>Enterocloster</taxon>
    </lineage>
</organism>
<feature type="transmembrane region" description="Helical" evidence="1">
    <location>
        <begin position="185"/>
        <end position="205"/>
    </location>
</feature>
<dbReference type="eggNOG" id="COG1266">
    <property type="taxonomic scope" value="Bacteria"/>
</dbReference>
<protein>
    <recommendedName>
        <fullName evidence="2">CAAX prenyl protease 2/Lysostaphin resistance protein A-like domain-containing protein</fullName>
    </recommendedName>
</protein>
<dbReference type="InterPro" id="IPR003675">
    <property type="entry name" value="Rce1/LyrA-like_dom"/>
</dbReference>
<keyword evidence="1" id="KW-0812">Transmembrane</keyword>
<dbReference type="EMBL" id="ABCC02000078">
    <property type="protein sequence ID" value="EDP12411.1"/>
    <property type="molecule type" value="Genomic_DNA"/>
</dbReference>
<proteinExistence type="predicted"/>
<gene>
    <name evidence="3" type="ORF">CLOBOL_07328</name>
</gene>
<name>A8S5V3_ENTBW</name>
<evidence type="ECO:0000313" key="3">
    <source>
        <dbReference type="EMBL" id="EDP12411.1"/>
    </source>
</evidence>
<feature type="domain" description="CAAX prenyl protease 2/Lysostaphin resistance protein A-like" evidence="2">
    <location>
        <begin position="150"/>
        <end position="238"/>
    </location>
</feature>
<evidence type="ECO:0000256" key="1">
    <source>
        <dbReference type="SAM" id="Phobius"/>
    </source>
</evidence>
<keyword evidence="1" id="KW-1133">Transmembrane helix</keyword>
<dbReference type="HOGENOM" id="CLU_945614_0_0_9"/>
<keyword evidence="1" id="KW-0472">Membrane</keyword>
<dbReference type="Proteomes" id="UP000005396">
    <property type="component" value="Unassembled WGS sequence"/>
</dbReference>